<name>A0A1A9QCX5_9MOLU</name>
<dbReference type="RefSeq" id="WP_187150329.1">
    <property type="nucleotide sequence ID" value="NZ_LWUJ01000012.1"/>
</dbReference>
<gene>
    <name evidence="1" type="ORF">A6V39_03465</name>
</gene>
<evidence type="ECO:0000313" key="2">
    <source>
        <dbReference type="Proteomes" id="UP000077623"/>
    </source>
</evidence>
<reference evidence="2" key="1">
    <citation type="submission" date="2016-04" db="EMBL/GenBank/DDBJ databases">
        <authorList>
            <person name="Quiroz-Castaneda R.E."/>
            <person name="Martinez-Ocampo F."/>
        </authorList>
    </citation>
    <scope>NUCLEOTIDE SEQUENCE [LARGE SCALE GENOMIC DNA]</scope>
    <source>
        <strain evidence="2">INIFAP01</strain>
    </source>
</reference>
<accession>A0A1A9QCX5</accession>
<evidence type="ECO:0000313" key="1">
    <source>
        <dbReference type="EMBL" id="OAL09944.1"/>
    </source>
</evidence>
<protein>
    <submittedName>
        <fullName evidence="1">Uncharacterized protein</fullName>
    </submittedName>
</protein>
<dbReference type="AlphaFoldDB" id="A0A1A9QCX5"/>
<proteinExistence type="predicted"/>
<sequence length="188" mass="21230">MNTAILIGTATTLLTGLGVGGYFINDYLSERIDARLQGTKITGDADWGKKIIAIKAKTKELVADLARLTEAKELENWCNTNYNAKFKEYEDLRFKNVQTYCIYNNKDKLNKPIEAGGDWSKSKQALKDKTPVKDLSSNMQKIKAELTAQPTPNENALKNWCLSYYDEVWENSSSKSFTEASEYCVTKD</sequence>
<organism evidence="1 2">
    <name type="scientific">Candidatus Mycoplasma haematobovis</name>
    <dbReference type="NCBI Taxonomy" id="432608"/>
    <lineage>
        <taxon>Bacteria</taxon>
        <taxon>Bacillati</taxon>
        <taxon>Mycoplasmatota</taxon>
        <taxon>Mollicutes</taxon>
        <taxon>Mycoplasmataceae</taxon>
        <taxon>Mycoplasma</taxon>
    </lineage>
</organism>
<keyword evidence="2" id="KW-1185">Reference proteome</keyword>
<dbReference type="EMBL" id="LWUJ01000012">
    <property type="protein sequence ID" value="OAL09944.1"/>
    <property type="molecule type" value="Genomic_DNA"/>
</dbReference>
<comment type="caution">
    <text evidence="1">The sequence shown here is derived from an EMBL/GenBank/DDBJ whole genome shotgun (WGS) entry which is preliminary data.</text>
</comment>
<dbReference type="STRING" id="432608.A6V39_03465"/>
<dbReference type="Proteomes" id="UP000077623">
    <property type="component" value="Unassembled WGS sequence"/>
</dbReference>